<keyword evidence="3" id="KW-0227">DNA damage</keyword>
<keyword evidence="4" id="KW-0238">DNA-binding</keyword>
<keyword evidence="6" id="KW-0539">Nucleus</keyword>
<dbReference type="FunFam" id="3.40.50.10130:FF:000001">
    <property type="entry name" value="DNA excision repair protein ERCC-1"/>
    <property type="match status" value="1"/>
</dbReference>
<dbReference type="NCBIfam" id="TIGR00597">
    <property type="entry name" value="rad10"/>
    <property type="match status" value="1"/>
</dbReference>
<evidence type="ECO:0000259" key="8">
    <source>
        <dbReference type="Pfam" id="PF03834"/>
    </source>
</evidence>
<dbReference type="PANTHER" id="PTHR12749">
    <property type="entry name" value="EXCISION REPAIR CROSS-COMPLEMENTING 1 ERCC1"/>
    <property type="match status" value="1"/>
</dbReference>
<proteinExistence type="inferred from homology"/>
<keyword evidence="10" id="KW-1185">Reference proteome</keyword>
<dbReference type="GO" id="GO:0006312">
    <property type="term" value="P:mitotic recombination"/>
    <property type="evidence" value="ECO:0007669"/>
    <property type="project" value="TreeGrafter"/>
</dbReference>
<evidence type="ECO:0000256" key="4">
    <source>
        <dbReference type="ARBA" id="ARBA00023125"/>
    </source>
</evidence>
<dbReference type="Gene3D" id="3.40.50.10130">
    <property type="match status" value="1"/>
</dbReference>
<protein>
    <recommendedName>
        <fullName evidence="7">DNA excision repair protein ERCC-1</fullName>
    </recommendedName>
</protein>
<dbReference type="STRING" id="246404.A0A507ER13"/>
<reference evidence="9 10" key="1">
    <citation type="journal article" date="2019" name="Sci. Rep.">
        <title>Comparative genomics of chytrid fungi reveal insights into the obligate biotrophic and pathogenic lifestyle of Synchytrium endobioticum.</title>
        <authorList>
            <person name="van de Vossenberg B.T.L.H."/>
            <person name="Warris S."/>
            <person name="Nguyen H.D.T."/>
            <person name="van Gent-Pelzer M.P.E."/>
            <person name="Joly D.L."/>
            <person name="van de Geest H.C."/>
            <person name="Bonants P.J.M."/>
            <person name="Smith D.S."/>
            <person name="Levesque C.A."/>
            <person name="van der Lee T.A.J."/>
        </authorList>
    </citation>
    <scope>NUCLEOTIDE SEQUENCE [LARGE SCALE GENOMIC DNA]</scope>
    <source>
        <strain evidence="9 10">CBS 675.73</strain>
    </source>
</reference>
<dbReference type="Gene3D" id="1.10.150.20">
    <property type="entry name" value="5' to 3' exonuclease, C-terminal subdomain"/>
    <property type="match status" value="1"/>
</dbReference>
<accession>A0A507ER13</accession>
<comment type="subcellular location">
    <subcellularLocation>
        <location evidence="1">Nucleus</location>
    </subcellularLocation>
</comment>
<dbReference type="GO" id="GO:0070522">
    <property type="term" value="C:ERCC4-ERCC1 complex"/>
    <property type="evidence" value="ECO:0007669"/>
    <property type="project" value="TreeGrafter"/>
</dbReference>
<name>A0A507ER13_9FUNG</name>
<comment type="similarity">
    <text evidence="2">Belongs to the ERCC1/RAD10/SWI10 family.</text>
</comment>
<comment type="caution">
    <text evidence="9">The sequence shown here is derived from an EMBL/GenBank/DDBJ whole genome shotgun (WGS) entry which is preliminary data.</text>
</comment>
<dbReference type="InterPro" id="IPR047260">
    <property type="entry name" value="ERCC1-like_central_dom"/>
</dbReference>
<dbReference type="PANTHER" id="PTHR12749:SF0">
    <property type="entry name" value="DNA EXCISION REPAIR PROTEIN ERCC-1"/>
    <property type="match status" value="1"/>
</dbReference>
<sequence>MSGARILVNSNQRGNKVLDLIKRVPWEMADTQADYQVGASAGVLFLSLKYHRLKPEYIYERMKRIAFTLRIVLCVVDVEDHQQPIRELTRACILAGFTLFCAWSLEEAAKYLETFKAFEHRQPDSIKEKVDTDAFSRVAECLVQVKSVNRTDALTLVSTFGTFRNIVHASSEDLSVLPGFGDQKVRRFLDAVHAPFLLEGSKAAASNDKSAQEANVNATVSSNG</sequence>
<dbReference type="GO" id="GO:0006289">
    <property type="term" value="P:nucleotide-excision repair"/>
    <property type="evidence" value="ECO:0007669"/>
    <property type="project" value="UniProtKB-ARBA"/>
</dbReference>
<evidence type="ECO:0000256" key="1">
    <source>
        <dbReference type="ARBA" id="ARBA00004123"/>
    </source>
</evidence>
<gene>
    <name evidence="9" type="ORF">CcCBS67573_g07870</name>
</gene>
<dbReference type="Pfam" id="PF14520">
    <property type="entry name" value="HHH_5"/>
    <property type="match status" value="1"/>
</dbReference>
<evidence type="ECO:0000313" key="9">
    <source>
        <dbReference type="EMBL" id="TPX66324.1"/>
    </source>
</evidence>
<evidence type="ECO:0000256" key="7">
    <source>
        <dbReference type="ARBA" id="ARBA00071993"/>
    </source>
</evidence>
<evidence type="ECO:0000256" key="6">
    <source>
        <dbReference type="ARBA" id="ARBA00023242"/>
    </source>
</evidence>
<dbReference type="InterPro" id="IPR004579">
    <property type="entry name" value="ERCC1/RAD10/SWI10"/>
</dbReference>
<dbReference type="AlphaFoldDB" id="A0A507ER13"/>
<dbReference type="SUPFAM" id="SSF52980">
    <property type="entry name" value="Restriction endonuclease-like"/>
    <property type="match status" value="1"/>
</dbReference>
<dbReference type="Proteomes" id="UP000320333">
    <property type="component" value="Unassembled WGS sequence"/>
</dbReference>
<evidence type="ECO:0000256" key="2">
    <source>
        <dbReference type="ARBA" id="ARBA00008283"/>
    </source>
</evidence>
<dbReference type="GO" id="GO:0003697">
    <property type="term" value="F:single-stranded DNA binding"/>
    <property type="evidence" value="ECO:0007669"/>
    <property type="project" value="TreeGrafter"/>
</dbReference>
<dbReference type="GO" id="GO:0003684">
    <property type="term" value="F:damaged DNA binding"/>
    <property type="evidence" value="ECO:0007669"/>
    <property type="project" value="InterPro"/>
</dbReference>
<evidence type="ECO:0000313" key="10">
    <source>
        <dbReference type="Proteomes" id="UP000320333"/>
    </source>
</evidence>
<feature type="domain" description="ERCC1-like central" evidence="8">
    <location>
        <begin position="6"/>
        <end position="116"/>
    </location>
</feature>
<dbReference type="InterPro" id="IPR011335">
    <property type="entry name" value="Restrct_endonuc-II-like"/>
</dbReference>
<dbReference type="OrthoDB" id="10262814at2759"/>
<dbReference type="GO" id="GO:0006302">
    <property type="term" value="P:double-strand break repair"/>
    <property type="evidence" value="ECO:0007669"/>
    <property type="project" value="UniProtKB-ARBA"/>
</dbReference>
<dbReference type="GO" id="GO:0070914">
    <property type="term" value="P:UV-damage excision repair"/>
    <property type="evidence" value="ECO:0007669"/>
    <property type="project" value="TreeGrafter"/>
</dbReference>
<dbReference type="EMBL" id="QEAP01000448">
    <property type="protein sequence ID" value="TPX66324.1"/>
    <property type="molecule type" value="Genomic_DNA"/>
</dbReference>
<keyword evidence="5" id="KW-0234">DNA repair</keyword>
<evidence type="ECO:0000256" key="5">
    <source>
        <dbReference type="ARBA" id="ARBA00023204"/>
    </source>
</evidence>
<dbReference type="CDD" id="cd22325">
    <property type="entry name" value="ERCC1_C-like"/>
    <property type="match status" value="1"/>
</dbReference>
<evidence type="ECO:0000256" key="3">
    <source>
        <dbReference type="ARBA" id="ARBA00022763"/>
    </source>
</evidence>
<dbReference type="InterPro" id="IPR010994">
    <property type="entry name" value="RuvA_2-like"/>
</dbReference>
<dbReference type="Pfam" id="PF03834">
    <property type="entry name" value="Rad10"/>
    <property type="match status" value="1"/>
</dbReference>
<dbReference type="FunFam" id="1.10.150.20:FF:000017">
    <property type="entry name" value="DNA excision repair protein ERCC-1"/>
    <property type="match status" value="1"/>
</dbReference>
<dbReference type="GO" id="GO:0000110">
    <property type="term" value="C:nucleotide-excision repair factor 1 complex"/>
    <property type="evidence" value="ECO:0007669"/>
    <property type="project" value="TreeGrafter"/>
</dbReference>
<organism evidence="9 10">
    <name type="scientific">Chytriomyces confervae</name>
    <dbReference type="NCBI Taxonomy" id="246404"/>
    <lineage>
        <taxon>Eukaryota</taxon>
        <taxon>Fungi</taxon>
        <taxon>Fungi incertae sedis</taxon>
        <taxon>Chytridiomycota</taxon>
        <taxon>Chytridiomycota incertae sedis</taxon>
        <taxon>Chytridiomycetes</taxon>
        <taxon>Chytridiales</taxon>
        <taxon>Chytriomycetaceae</taxon>
        <taxon>Chytriomyces</taxon>
    </lineage>
</organism>
<dbReference type="SUPFAM" id="SSF47781">
    <property type="entry name" value="RuvA domain 2-like"/>
    <property type="match status" value="1"/>
</dbReference>